<evidence type="ECO:0000256" key="5">
    <source>
        <dbReference type="ARBA" id="ARBA00022821"/>
    </source>
</evidence>
<dbReference type="InterPro" id="IPR027417">
    <property type="entry name" value="P-loop_NTPase"/>
</dbReference>
<evidence type="ECO:0000256" key="10">
    <source>
        <dbReference type="ARBA" id="ARBA00023242"/>
    </source>
</evidence>
<dbReference type="Pfam" id="PF23286">
    <property type="entry name" value="LRR_13"/>
    <property type="match status" value="1"/>
</dbReference>
<dbReference type="GO" id="GO:0043531">
    <property type="term" value="F:ADP binding"/>
    <property type="evidence" value="ECO:0007669"/>
    <property type="project" value="InterPro"/>
</dbReference>
<keyword evidence="4" id="KW-0677">Repeat</keyword>
<dbReference type="InterPro" id="IPR045344">
    <property type="entry name" value="C-JID"/>
</dbReference>
<dbReference type="InterPro" id="IPR058192">
    <property type="entry name" value="WHD_ROQ1-like"/>
</dbReference>
<evidence type="ECO:0000313" key="15">
    <source>
        <dbReference type="Proteomes" id="UP001457282"/>
    </source>
</evidence>
<dbReference type="GO" id="GO:0005634">
    <property type="term" value="C:nucleus"/>
    <property type="evidence" value="ECO:0007669"/>
    <property type="project" value="UniProtKB-SubCell"/>
</dbReference>
<comment type="catalytic activity">
    <reaction evidence="11">
        <text>NAD(+) + H2O = ADP-D-ribose + nicotinamide + H(+)</text>
        <dbReference type="Rhea" id="RHEA:16301"/>
        <dbReference type="ChEBI" id="CHEBI:15377"/>
        <dbReference type="ChEBI" id="CHEBI:15378"/>
        <dbReference type="ChEBI" id="CHEBI:17154"/>
        <dbReference type="ChEBI" id="CHEBI:57540"/>
        <dbReference type="ChEBI" id="CHEBI:57967"/>
        <dbReference type="EC" id="3.2.2.6"/>
    </reaction>
    <physiologicalReaction direction="left-to-right" evidence="11">
        <dbReference type="Rhea" id="RHEA:16302"/>
    </physiologicalReaction>
</comment>
<dbReference type="SUPFAM" id="SSF52058">
    <property type="entry name" value="L domain-like"/>
    <property type="match status" value="2"/>
</dbReference>
<sequence length="1342" mass="152256">MRLALTLTILFFKYGRDDAKFIEKIVEDISKKLVYISSNKVNDLVGMDSHIAKMSTLLCLGEDDVRVVGVYGMPGIGKTTIARAVYDQLVCQFELHCFLENVKEGFKNNGAIHMQEELLSRIFDKRVCSLGTLSRGSKIMMERLSKKKVLLVLDDVGNFAQIEALLGKQYSFGSGSRIIVTTRDIQSLSGVDARYSPMFLSDDEALELFMQYAFRTNKPTREYDPLSRCALEYARGLPLALKVLGAFLDNKSIREWEDELEKLEEIPHIEIQGVLRTSFDGLDPSQKDIFLDIACFFRGMNKDYVTKILESCGFYPHSGLRVLFDRALVTMSDDNRLEMHDLIQDMGWEIVRQQSINEPGKRSRLWIYEDVANVLTQNTATDAVEGIMLDLSKSKDVYIDAEAFVRLTKLRLLRIGYNHSIDYNAKNFPPEQLHHPRGECKQHVRGDVKFLSHDLRYIMWYGCPLKSLPFNFHPKNLVDLDMRYSHIEQLWEGTKPFKKLKFINLSHSHYLTTTPDFTEATNLETLVLEGCSSLLDVNSSISVLKSLVFLCLKGCKELKSLPNSICLKSLKTLDLSGCSSLEKFPEISGIMEDLSELYLNETAIEELPSSIDRLLGLVLLNLRNCRNLVRLPDNICNLAHLTDLALAGCSKLYQMPENMGSLESLMNLEVEGSGIRELPLSILSLNKLKRLSCDGCKEMMKPFSSWPSSVEKYCSYSGLLHLDLSDCNLLEISDGIAHLSSLKTLELRRSNLENLPATMNQLRRLIRLELEGCKRLKSVPELSSSISYIDANDCKALENVAKPRPRFSANLCFTFSNCLQLIQTNLFRDIVETHSHYQGLRSLSFNMSLPGSVIPDWFNYQCKGFSVTLQLPPNWFDDKFLGLAICAVSDFKGANNDASDLSALCNCTFKGNHGEYSFNFTLLDWGFTRDSRFLESDHMFLAYVPWSEYRLIEEGKPVNERFYTEATFEIVVENGVYTHDLRTVTQRHCITSFGVRFFHGSYMEVQNLSITESKSHHDSCEIILATSRKRRREREWVAVQSPAGEESSVGQESAVGEKALAGQGAISTFSSIATGESGTNEHESHDDPMFTRSDRVLERWSHQVTDFYGGLSEHSDDGFSRRKNGQMVVTGTNLQLAPPLVKQFHGNLHNGVESSGDTQIRNGRPRADAQERSPLLSFSAYWPRYIDQELQKMSGDSKSVIKPLFERMLKTHYYRGSGHLVLPKACAEAYFPPILQSEGLPIRVQDSEGKEWVFQFLFLFSHYTTSRVYVLEGVTPWIESMQLHAGDIVTFSRLYPDGKLIMGCRRDSTATPPIDERIFARDLSDYHAKLVAHKAMQRSSNE</sequence>
<keyword evidence="15" id="KW-1185">Reference proteome</keyword>
<evidence type="ECO:0000256" key="2">
    <source>
        <dbReference type="ARBA" id="ARBA00011982"/>
    </source>
</evidence>
<dbReference type="SUPFAM" id="SSF46785">
    <property type="entry name" value="Winged helix' DNA-binding domain"/>
    <property type="match status" value="1"/>
</dbReference>
<dbReference type="SMART" id="SM01019">
    <property type="entry name" value="B3"/>
    <property type="match status" value="1"/>
</dbReference>
<dbReference type="InterPro" id="IPR036390">
    <property type="entry name" value="WH_DNA-bd_sf"/>
</dbReference>
<evidence type="ECO:0000313" key="14">
    <source>
        <dbReference type="EMBL" id="KAK9913877.1"/>
    </source>
</evidence>
<dbReference type="GO" id="GO:0061809">
    <property type="term" value="F:NAD+ nucleosidase activity, cyclic ADP-ribose generating"/>
    <property type="evidence" value="ECO:0007669"/>
    <property type="project" value="UniProtKB-EC"/>
</dbReference>
<evidence type="ECO:0000256" key="4">
    <source>
        <dbReference type="ARBA" id="ARBA00022737"/>
    </source>
</evidence>
<dbReference type="PROSITE" id="PS50863">
    <property type="entry name" value="B3"/>
    <property type="match status" value="1"/>
</dbReference>
<comment type="caution">
    <text evidence="14">The sequence shown here is derived from an EMBL/GenBank/DDBJ whole genome shotgun (WGS) entry which is preliminary data.</text>
</comment>
<dbReference type="Gene3D" id="3.40.50.300">
    <property type="entry name" value="P-loop containing nucleotide triphosphate hydrolases"/>
    <property type="match status" value="1"/>
</dbReference>
<evidence type="ECO:0000256" key="11">
    <source>
        <dbReference type="ARBA" id="ARBA00047304"/>
    </source>
</evidence>
<dbReference type="Gene3D" id="2.40.330.10">
    <property type="entry name" value="DNA-binding pseudobarrel domain"/>
    <property type="match status" value="1"/>
</dbReference>
<dbReference type="InterPro" id="IPR042197">
    <property type="entry name" value="Apaf_helical"/>
</dbReference>
<evidence type="ECO:0000256" key="6">
    <source>
        <dbReference type="ARBA" id="ARBA00023015"/>
    </source>
</evidence>
<dbReference type="InterPro" id="IPR002182">
    <property type="entry name" value="NB-ARC"/>
</dbReference>
<keyword evidence="5" id="KW-0611">Plant defense</keyword>
<dbReference type="Proteomes" id="UP001457282">
    <property type="component" value="Unassembled WGS sequence"/>
</dbReference>
<dbReference type="PANTHER" id="PTHR11017">
    <property type="entry name" value="LEUCINE-RICH REPEAT-CONTAINING PROTEIN"/>
    <property type="match status" value="1"/>
</dbReference>
<dbReference type="SUPFAM" id="SSF52540">
    <property type="entry name" value="P-loop containing nucleoside triphosphate hydrolases"/>
    <property type="match status" value="1"/>
</dbReference>
<dbReference type="FunFam" id="3.80.10.10:FF:000386">
    <property type="entry name" value="Disease resistance protein RPS4"/>
    <property type="match status" value="1"/>
</dbReference>
<evidence type="ECO:0000256" key="8">
    <source>
        <dbReference type="ARBA" id="ARBA00023125"/>
    </source>
</evidence>
<dbReference type="InterPro" id="IPR058546">
    <property type="entry name" value="RPS4B/Roq1-like_LRR"/>
</dbReference>
<dbReference type="Pfam" id="PF23282">
    <property type="entry name" value="WHD_ROQ1"/>
    <property type="match status" value="1"/>
</dbReference>
<evidence type="ECO:0000256" key="7">
    <source>
        <dbReference type="ARBA" id="ARBA00023027"/>
    </source>
</evidence>
<feature type="region of interest" description="Disordered" evidence="12">
    <location>
        <begin position="1036"/>
        <end position="1055"/>
    </location>
</feature>
<dbReference type="GO" id="GO:0003677">
    <property type="term" value="F:DNA binding"/>
    <property type="evidence" value="ECO:0007669"/>
    <property type="project" value="UniProtKB-KW"/>
</dbReference>
<dbReference type="InterPro" id="IPR015300">
    <property type="entry name" value="DNA-bd_pseudobarrel_sf"/>
</dbReference>
<dbReference type="CDD" id="cd10017">
    <property type="entry name" value="B3_DNA"/>
    <property type="match status" value="1"/>
</dbReference>
<keyword evidence="7" id="KW-0520">NAD</keyword>
<keyword evidence="9" id="KW-0804">Transcription</keyword>
<keyword evidence="6" id="KW-0805">Transcription regulation</keyword>
<dbReference type="GO" id="GO:0006952">
    <property type="term" value="P:defense response"/>
    <property type="evidence" value="ECO:0007669"/>
    <property type="project" value="InterPro"/>
</dbReference>
<comment type="subcellular location">
    <subcellularLocation>
        <location evidence="1">Nucleus</location>
    </subcellularLocation>
</comment>
<dbReference type="Pfam" id="PF02362">
    <property type="entry name" value="B3"/>
    <property type="match status" value="1"/>
</dbReference>
<dbReference type="EC" id="3.2.2.6" evidence="2"/>
<accession>A0AAW1W0R7</accession>
<protein>
    <recommendedName>
        <fullName evidence="2">ADP-ribosyl cyclase/cyclic ADP-ribose hydrolase</fullName>
        <ecNumber evidence="2">3.2.2.6</ecNumber>
    </recommendedName>
</protein>
<dbReference type="EMBL" id="JBEDUW010000007">
    <property type="protein sequence ID" value="KAK9913877.1"/>
    <property type="molecule type" value="Genomic_DNA"/>
</dbReference>
<dbReference type="PANTHER" id="PTHR11017:SF573">
    <property type="entry name" value="ADP-RIBOSYL CYCLASE_CYCLIC ADP-RIBOSE HYDROLASE"/>
    <property type="match status" value="1"/>
</dbReference>
<proteinExistence type="predicted"/>
<feature type="compositionally biased region" description="Polar residues" evidence="12">
    <location>
        <begin position="1152"/>
        <end position="1161"/>
    </location>
</feature>
<evidence type="ECO:0000256" key="3">
    <source>
        <dbReference type="ARBA" id="ARBA00022614"/>
    </source>
</evidence>
<dbReference type="InterPro" id="IPR044974">
    <property type="entry name" value="Disease_R_plants"/>
</dbReference>
<name>A0AAW1W0R7_RUBAR</name>
<feature type="domain" description="TF-B3" evidence="13">
    <location>
        <begin position="1205"/>
        <end position="1308"/>
    </location>
</feature>
<keyword evidence="10" id="KW-0539">Nucleus</keyword>
<keyword evidence="8" id="KW-0238">DNA-binding</keyword>
<gene>
    <name evidence="14" type="ORF">M0R45_037681</name>
</gene>
<dbReference type="Gene3D" id="3.80.10.10">
    <property type="entry name" value="Ribonuclease Inhibitor"/>
    <property type="match status" value="2"/>
</dbReference>
<dbReference type="InterPro" id="IPR032675">
    <property type="entry name" value="LRR_dom_sf"/>
</dbReference>
<dbReference type="Pfam" id="PF20160">
    <property type="entry name" value="C-JID"/>
    <property type="match status" value="1"/>
</dbReference>
<dbReference type="InterPro" id="IPR011713">
    <property type="entry name" value="Leu-rich_rpt_3"/>
</dbReference>
<organism evidence="14 15">
    <name type="scientific">Rubus argutus</name>
    <name type="common">Southern blackberry</name>
    <dbReference type="NCBI Taxonomy" id="59490"/>
    <lineage>
        <taxon>Eukaryota</taxon>
        <taxon>Viridiplantae</taxon>
        <taxon>Streptophyta</taxon>
        <taxon>Embryophyta</taxon>
        <taxon>Tracheophyta</taxon>
        <taxon>Spermatophyta</taxon>
        <taxon>Magnoliopsida</taxon>
        <taxon>eudicotyledons</taxon>
        <taxon>Gunneridae</taxon>
        <taxon>Pentapetalae</taxon>
        <taxon>rosids</taxon>
        <taxon>fabids</taxon>
        <taxon>Rosales</taxon>
        <taxon>Rosaceae</taxon>
        <taxon>Rosoideae</taxon>
        <taxon>Rosoideae incertae sedis</taxon>
        <taxon>Rubus</taxon>
    </lineage>
</organism>
<evidence type="ECO:0000256" key="12">
    <source>
        <dbReference type="SAM" id="MobiDB-lite"/>
    </source>
</evidence>
<dbReference type="Pfam" id="PF07725">
    <property type="entry name" value="LRR_3"/>
    <property type="match status" value="1"/>
</dbReference>
<dbReference type="PRINTS" id="PR00364">
    <property type="entry name" value="DISEASERSIST"/>
</dbReference>
<evidence type="ECO:0000256" key="9">
    <source>
        <dbReference type="ARBA" id="ARBA00023163"/>
    </source>
</evidence>
<dbReference type="SUPFAM" id="SSF101936">
    <property type="entry name" value="DNA-binding pseudobarrel domain"/>
    <property type="match status" value="1"/>
</dbReference>
<feature type="region of interest" description="Disordered" evidence="12">
    <location>
        <begin position="1152"/>
        <end position="1171"/>
    </location>
</feature>
<evidence type="ECO:0000259" key="13">
    <source>
        <dbReference type="PROSITE" id="PS50863"/>
    </source>
</evidence>
<dbReference type="Pfam" id="PF00931">
    <property type="entry name" value="NB-ARC"/>
    <property type="match status" value="1"/>
</dbReference>
<evidence type="ECO:0000256" key="1">
    <source>
        <dbReference type="ARBA" id="ARBA00004123"/>
    </source>
</evidence>
<reference evidence="14 15" key="1">
    <citation type="journal article" date="2023" name="G3 (Bethesda)">
        <title>A chromosome-length genome assembly and annotation of blackberry (Rubus argutus, cv. 'Hillquist').</title>
        <authorList>
            <person name="Bruna T."/>
            <person name="Aryal R."/>
            <person name="Dudchenko O."/>
            <person name="Sargent D.J."/>
            <person name="Mead D."/>
            <person name="Buti M."/>
            <person name="Cavallini A."/>
            <person name="Hytonen T."/>
            <person name="Andres J."/>
            <person name="Pham M."/>
            <person name="Weisz D."/>
            <person name="Mascagni F."/>
            <person name="Usai G."/>
            <person name="Natali L."/>
            <person name="Bassil N."/>
            <person name="Fernandez G.E."/>
            <person name="Lomsadze A."/>
            <person name="Armour M."/>
            <person name="Olukolu B."/>
            <person name="Poorten T."/>
            <person name="Britton C."/>
            <person name="Davik J."/>
            <person name="Ashrafi H."/>
            <person name="Aiden E.L."/>
            <person name="Borodovsky M."/>
            <person name="Worthington M."/>
        </authorList>
    </citation>
    <scope>NUCLEOTIDE SEQUENCE [LARGE SCALE GENOMIC DNA]</scope>
    <source>
        <strain evidence="14">PI 553951</strain>
    </source>
</reference>
<keyword evidence="3" id="KW-0433">Leucine-rich repeat</keyword>
<dbReference type="InterPro" id="IPR003340">
    <property type="entry name" value="B3_DNA-bd"/>
</dbReference>
<dbReference type="Gene3D" id="1.10.8.430">
    <property type="entry name" value="Helical domain of apoptotic protease-activating factors"/>
    <property type="match status" value="1"/>
</dbReference>